<gene>
    <name evidence="2" type="ORF">AVEN_129811_1</name>
</gene>
<comment type="caution">
    <text evidence="2">The sequence shown here is derived from an EMBL/GenBank/DDBJ whole genome shotgun (WGS) entry which is preliminary data.</text>
</comment>
<protein>
    <submittedName>
        <fullName evidence="2">Uncharacterized protein</fullName>
    </submittedName>
</protein>
<dbReference type="Proteomes" id="UP000499080">
    <property type="component" value="Unassembled WGS sequence"/>
</dbReference>
<name>A0A4Y2RQJ7_ARAVE</name>
<evidence type="ECO:0000256" key="1">
    <source>
        <dbReference type="SAM" id="MobiDB-lite"/>
    </source>
</evidence>
<proteinExistence type="predicted"/>
<feature type="region of interest" description="Disordered" evidence="1">
    <location>
        <begin position="41"/>
        <end position="63"/>
    </location>
</feature>
<organism evidence="2 3">
    <name type="scientific">Araneus ventricosus</name>
    <name type="common">Orbweaver spider</name>
    <name type="synonym">Epeira ventricosa</name>
    <dbReference type="NCBI Taxonomy" id="182803"/>
    <lineage>
        <taxon>Eukaryota</taxon>
        <taxon>Metazoa</taxon>
        <taxon>Ecdysozoa</taxon>
        <taxon>Arthropoda</taxon>
        <taxon>Chelicerata</taxon>
        <taxon>Arachnida</taxon>
        <taxon>Araneae</taxon>
        <taxon>Araneomorphae</taxon>
        <taxon>Entelegynae</taxon>
        <taxon>Araneoidea</taxon>
        <taxon>Araneidae</taxon>
        <taxon>Araneus</taxon>
    </lineage>
</organism>
<reference evidence="2 3" key="1">
    <citation type="journal article" date="2019" name="Sci. Rep.">
        <title>Orb-weaving spider Araneus ventricosus genome elucidates the spidroin gene catalogue.</title>
        <authorList>
            <person name="Kono N."/>
            <person name="Nakamura H."/>
            <person name="Ohtoshi R."/>
            <person name="Moran D.A.P."/>
            <person name="Shinohara A."/>
            <person name="Yoshida Y."/>
            <person name="Fujiwara M."/>
            <person name="Mori M."/>
            <person name="Tomita M."/>
            <person name="Arakawa K."/>
        </authorList>
    </citation>
    <scope>NUCLEOTIDE SEQUENCE [LARGE SCALE GENOMIC DNA]</scope>
</reference>
<dbReference type="AlphaFoldDB" id="A0A4Y2RQJ7"/>
<accession>A0A4Y2RQJ7</accession>
<keyword evidence="3" id="KW-1185">Reference proteome</keyword>
<feature type="region of interest" description="Disordered" evidence="1">
    <location>
        <begin position="1"/>
        <end position="24"/>
    </location>
</feature>
<evidence type="ECO:0000313" key="2">
    <source>
        <dbReference type="EMBL" id="GBN77973.1"/>
    </source>
</evidence>
<sequence length="100" mass="11103">MKRTKPELAPPLQTSAPHQREGVRPQHMIWRPAGLIHDGSSVESGFEPATLRSRGRDLSIRPPRPLVHTKNMYCLAKDSETLRAFAHAPGGAIFNKIEGK</sequence>
<dbReference type="EMBL" id="BGPR01017999">
    <property type="protein sequence ID" value="GBN77973.1"/>
    <property type="molecule type" value="Genomic_DNA"/>
</dbReference>
<evidence type="ECO:0000313" key="3">
    <source>
        <dbReference type="Proteomes" id="UP000499080"/>
    </source>
</evidence>